<accession>A0A550JAT7</accession>
<comment type="caution">
    <text evidence="2">The sequence shown here is derived from an EMBL/GenBank/DDBJ whole genome shotgun (WGS) entry which is preliminary data.</text>
</comment>
<gene>
    <name evidence="2" type="ORF">FL622_11935</name>
</gene>
<keyword evidence="3" id="KW-1185">Reference proteome</keyword>
<sequence length="126" mass="13794">MSMLLFLLTAAVAPALAVSHAEKDYIDDVLEPETYMEKSSFKLLRGLTNMVTSPGEIPKQMVLTIRDRGALGVPLGFLKGIGMTVMRVGIGAWETVSFPAPNSMEGDFAPIMNPEFVWNPSPPIRR</sequence>
<name>A0A550JAT7_9BACT</name>
<keyword evidence="1" id="KW-0732">Signal</keyword>
<feature type="chain" id="PRO_5021898447" evidence="1">
    <location>
        <begin position="18"/>
        <end position="126"/>
    </location>
</feature>
<dbReference type="NCBIfam" id="TIGR04073">
    <property type="entry name" value="exo_TIGR04073"/>
    <property type="match status" value="1"/>
</dbReference>
<organism evidence="2 3">
    <name type="scientific">Trichloromonas acetexigens</name>
    <dbReference type="NCBI Taxonomy" id="38815"/>
    <lineage>
        <taxon>Bacteria</taxon>
        <taxon>Pseudomonadati</taxon>
        <taxon>Thermodesulfobacteriota</taxon>
        <taxon>Desulfuromonadia</taxon>
        <taxon>Desulfuromonadales</taxon>
        <taxon>Trichloromonadaceae</taxon>
        <taxon>Trichloromonas</taxon>
    </lineage>
</organism>
<reference evidence="2 3" key="1">
    <citation type="submission" date="2019-07" db="EMBL/GenBank/DDBJ databases">
        <title>Insights of Desulfuromonas acetexigens electromicrobiology.</title>
        <authorList>
            <person name="Katuri K."/>
            <person name="Sapireddy V."/>
            <person name="Shaw D.R."/>
            <person name="Saikaly P."/>
        </authorList>
    </citation>
    <scope>NUCLEOTIDE SEQUENCE [LARGE SCALE GENOMIC DNA]</scope>
    <source>
        <strain evidence="2 3">2873</strain>
    </source>
</reference>
<proteinExistence type="predicted"/>
<evidence type="ECO:0000313" key="3">
    <source>
        <dbReference type="Proteomes" id="UP000317155"/>
    </source>
</evidence>
<dbReference type="InterPro" id="IPR023824">
    <property type="entry name" value="CHP04073_exosortase-affil"/>
</dbReference>
<evidence type="ECO:0000313" key="2">
    <source>
        <dbReference type="EMBL" id="TRO80369.1"/>
    </source>
</evidence>
<protein>
    <submittedName>
        <fullName evidence="2">Exosortase system-associated protein, TIGR04073 family</fullName>
    </submittedName>
</protein>
<evidence type="ECO:0000256" key="1">
    <source>
        <dbReference type="SAM" id="SignalP"/>
    </source>
</evidence>
<dbReference type="AlphaFoldDB" id="A0A550JAT7"/>
<dbReference type="EMBL" id="VJVV01000008">
    <property type="protein sequence ID" value="TRO80369.1"/>
    <property type="molecule type" value="Genomic_DNA"/>
</dbReference>
<feature type="signal peptide" evidence="1">
    <location>
        <begin position="1"/>
        <end position="17"/>
    </location>
</feature>
<dbReference type="OrthoDB" id="8548499at2"/>
<dbReference type="Proteomes" id="UP000317155">
    <property type="component" value="Unassembled WGS sequence"/>
</dbReference>